<comment type="caution">
    <text evidence="1">The sequence shown here is derived from an EMBL/GenBank/DDBJ whole genome shotgun (WGS) entry which is preliminary data.</text>
</comment>
<dbReference type="EMBL" id="MBEW02000007">
    <property type="protein sequence ID" value="RDY21449.1"/>
    <property type="molecule type" value="Genomic_DNA"/>
</dbReference>
<keyword evidence="2" id="KW-1185">Reference proteome</keyword>
<evidence type="ECO:0000313" key="2">
    <source>
        <dbReference type="Proteomes" id="UP000093352"/>
    </source>
</evidence>
<sequence length="633" mass="67784">MSWAEAKWIVDNILQKTGQQPNNMRKFVAIPLSSTTIGLTFLEPEDSYLDNNLICSVGGVMIRKSETGFPATPNDGDLVLVNTELGKYNTDNFIVEGLIEGKTYYFSAFPFSTQGVYNTSSNEVNRETAVPSNGESVTVNITIDDTSAFGNVEVKCVDETSSSSTQSATLSAIKRIATFTVTTGHRYHIEYGTVDGYSKPSNTSPKTSVAGGSSSYTGAYSYFTSTINVTYPIGATVKCVNGDIIYIAPTTSGNHSFKVHKSGIWTITATKSGDSVSTTVSITATGQTKSAELSFVKIYGISRNVSSSSPNWTRTDDAIGKTATASVGTQPGNSNFNNCYPWSEMTRQTLSTGDVMVKIPEFWFNRSVQNGIETIQIADKATQGFVKHPGSGSFVGAYKTSSNNKSVKNAAPTANQTRATMRSNAKTKGTGWGIIDLVTESAIQMLYLVEFATNNSQSAIGIGYCDDNSSAISSGTCDNVPGLTGRPAGTDGKVDVIYRGIEGIWGNVWELVDGININNGEYYVCTDPSKYADDTSSNYTKLSYKGVTNNAWITSEGIDGTLPWAMLPSATSGGSESTYYSDHVYASSRGWFVGCRGGAWSHGSFCGMFFAHLCLSSFDTSSGIGSRLLYKPS</sequence>
<accession>A0A1C0AE10</accession>
<name>A0A1C0AE10_9FIRM</name>
<evidence type="ECO:0000313" key="1">
    <source>
        <dbReference type="EMBL" id="RDY21449.1"/>
    </source>
</evidence>
<gene>
    <name evidence="1" type="ORF">BBG48_004835</name>
</gene>
<dbReference type="RefSeq" id="WP_068913585.1">
    <property type="nucleotide sequence ID" value="NZ_MBEW02000007.1"/>
</dbReference>
<dbReference type="AlphaFoldDB" id="A0A1C0AE10"/>
<proteinExistence type="predicted"/>
<dbReference type="STRING" id="1871336.BBG48_06430"/>
<organism evidence="1 2">
    <name type="scientific">Criibacterium bergeronii</name>
    <dbReference type="NCBI Taxonomy" id="1871336"/>
    <lineage>
        <taxon>Bacteria</taxon>
        <taxon>Bacillati</taxon>
        <taxon>Bacillota</taxon>
        <taxon>Clostridia</taxon>
        <taxon>Peptostreptococcales</taxon>
        <taxon>Filifactoraceae</taxon>
        <taxon>Criibacterium</taxon>
    </lineage>
</organism>
<protein>
    <submittedName>
        <fullName evidence="1">Uncharacterized protein</fullName>
    </submittedName>
</protein>
<dbReference type="Proteomes" id="UP000093352">
    <property type="component" value="Unassembled WGS sequence"/>
</dbReference>
<reference evidence="1 2" key="1">
    <citation type="journal article" date="2016" name="Genome Announc.">
        <title>Draft Genome Sequence of Criibacterium bergeronii gen. nov., sp. nov., Strain CCRI-22567T, Isolated from a Vaginal Sample from a Woman with Bacterial Vaginosis.</title>
        <authorList>
            <person name="Maheux A.F."/>
            <person name="Berube E."/>
            <person name="Boudreau D.K."/>
            <person name="Raymond F."/>
            <person name="Corbeil J."/>
            <person name="Roy P.H."/>
            <person name="Boissinot M."/>
            <person name="Omar R.F."/>
        </authorList>
    </citation>
    <scope>NUCLEOTIDE SEQUENCE [LARGE SCALE GENOMIC DNA]</scope>
    <source>
        <strain evidence="1 2">CCRI-22567</strain>
    </source>
</reference>